<name>A0ABD0J6P6_9CAEN</name>
<protein>
    <submittedName>
        <fullName evidence="1">Uncharacterized protein</fullName>
    </submittedName>
</protein>
<accession>A0ABD0J6P6</accession>
<comment type="caution">
    <text evidence="1">The sequence shown here is derived from an EMBL/GenBank/DDBJ whole genome shotgun (WGS) entry which is preliminary data.</text>
</comment>
<gene>
    <name evidence="1" type="ORF">BaRGS_00038122</name>
</gene>
<keyword evidence="2" id="KW-1185">Reference proteome</keyword>
<proteinExistence type="predicted"/>
<dbReference type="Proteomes" id="UP001519460">
    <property type="component" value="Unassembled WGS sequence"/>
</dbReference>
<dbReference type="AlphaFoldDB" id="A0ABD0J6P6"/>
<evidence type="ECO:0000313" key="2">
    <source>
        <dbReference type="Proteomes" id="UP001519460"/>
    </source>
</evidence>
<feature type="non-terminal residue" evidence="1">
    <location>
        <position position="1"/>
    </location>
</feature>
<reference evidence="1 2" key="1">
    <citation type="journal article" date="2023" name="Sci. Data">
        <title>Genome assembly of the Korean intertidal mud-creeper Batillaria attramentaria.</title>
        <authorList>
            <person name="Patra A.K."/>
            <person name="Ho P.T."/>
            <person name="Jun S."/>
            <person name="Lee S.J."/>
            <person name="Kim Y."/>
            <person name="Won Y.J."/>
        </authorList>
    </citation>
    <scope>NUCLEOTIDE SEQUENCE [LARGE SCALE GENOMIC DNA]</scope>
    <source>
        <strain evidence="1">Wonlab-2016</strain>
    </source>
</reference>
<evidence type="ECO:0000313" key="1">
    <source>
        <dbReference type="EMBL" id="KAK7463321.1"/>
    </source>
</evidence>
<organism evidence="1 2">
    <name type="scientific">Batillaria attramentaria</name>
    <dbReference type="NCBI Taxonomy" id="370345"/>
    <lineage>
        <taxon>Eukaryota</taxon>
        <taxon>Metazoa</taxon>
        <taxon>Spiralia</taxon>
        <taxon>Lophotrochozoa</taxon>
        <taxon>Mollusca</taxon>
        <taxon>Gastropoda</taxon>
        <taxon>Caenogastropoda</taxon>
        <taxon>Sorbeoconcha</taxon>
        <taxon>Cerithioidea</taxon>
        <taxon>Batillariidae</taxon>
        <taxon>Batillaria</taxon>
    </lineage>
</organism>
<sequence>PELFLSLVCVTETAPFTIINRSCFGYTLRTITACLSPPQCRLVFWEITAGRGQMSLQTESHDWRLTHAYQ</sequence>
<dbReference type="EMBL" id="JACVVK020000600">
    <property type="protein sequence ID" value="KAK7463321.1"/>
    <property type="molecule type" value="Genomic_DNA"/>
</dbReference>